<feature type="compositionally biased region" description="Basic residues" evidence="1">
    <location>
        <begin position="1"/>
        <end position="15"/>
    </location>
</feature>
<evidence type="ECO:0000313" key="2">
    <source>
        <dbReference type="EMBL" id="AZQ70650.1"/>
    </source>
</evidence>
<evidence type="ECO:0008006" key="4">
    <source>
        <dbReference type="Google" id="ProtNLM"/>
    </source>
</evidence>
<dbReference type="RefSeq" id="WP_126913214.1">
    <property type="nucleotide sequence ID" value="NZ_CP034587.1"/>
</dbReference>
<dbReference type="Proteomes" id="UP000267900">
    <property type="component" value="Chromosome"/>
</dbReference>
<feature type="compositionally biased region" description="Basic and acidic residues" evidence="1">
    <location>
        <begin position="31"/>
        <end position="64"/>
    </location>
</feature>
<name>A0A3Q9FSB0_STRLT</name>
<dbReference type="EMBL" id="CP034587">
    <property type="protein sequence ID" value="AZQ70650.1"/>
    <property type="molecule type" value="Genomic_DNA"/>
</dbReference>
<protein>
    <recommendedName>
        <fullName evidence="4">HTH iclR-type domain-containing protein</fullName>
    </recommendedName>
</protein>
<keyword evidence="3" id="KW-1185">Reference proteome</keyword>
<dbReference type="AlphaFoldDB" id="A0A3Q9FSB0"/>
<feature type="compositionally biased region" description="Low complexity" evidence="1">
    <location>
        <begin position="16"/>
        <end position="29"/>
    </location>
</feature>
<sequence length="141" mass="15591">MSKRQKGRRHRRVNRTPRPVGLARPAARPGPRPEHRAETRPEPRTEVRAEPRAEARPRAVPELGRHEARTWDGLLARGAEGASVDELCVAVGYQARTILKHVTGLAGHGLAELREERWYATAEALESGDYGTGRQPVAAGR</sequence>
<proteinExistence type="predicted"/>
<gene>
    <name evidence="2" type="ORF">EKH77_04930</name>
</gene>
<accession>A0A3Q9FSB0</accession>
<evidence type="ECO:0000313" key="3">
    <source>
        <dbReference type="Proteomes" id="UP000267900"/>
    </source>
</evidence>
<reference evidence="2 3" key="1">
    <citation type="submission" date="2018-12" db="EMBL/GenBank/DDBJ databases">
        <title>The whole draft genome of Streptomyce luteoverticillatus CGMCC 15060.</title>
        <authorList>
            <person name="Feng Z."/>
            <person name="Chen G."/>
            <person name="Zhang J."/>
            <person name="Zhu H."/>
            <person name="Yu X."/>
            <person name="Zhang W."/>
            <person name="Zhang X."/>
        </authorList>
    </citation>
    <scope>NUCLEOTIDE SEQUENCE [LARGE SCALE GENOMIC DNA]</scope>
    <source>
        <strain evidence="2 3">CGMCC 15060</strain>
    </source>
</reference>
<dbReference type="OrthoDB" id="4253183at2"/>
<organism evidence="2 3">
    <name type="scientific">Streptomyces luteoverticillatus</name>
    <name type="common">Streptoverticillium luteoverticillatus</name>
    <dbReference type="NCBI Taxonomy" id="66425"/>
    <lineage>
        <taxon>Bacteria</taxon>
        <taxon>Bacillati</taxon>
        <taxon>Actinomycetota</taxon>
        <taxon>Actinomycetes</taxon>
        <taxon>Kitasatosporales</taxon>
        <taxon>Streptomycetaceae</taxon>
        <taxon>Streptomyces</taxon>
    </lineage>
</organism>
<feature type="region of interest" description="Disordered" evidence="1">
    <location>
        <begin position="1"/>
        <end position="64"/>
    </location>
</feature>
<evidence type="ECO:0000256" key="1">
    <source>
        <dbReference type="SAM" id="MobiDB-lite"/>
    </source>
</evidence>